<dbReference type="InterPro" id="IPR015424">
    <property type="entry name" value="PyrdxlP-dep_Trfase"/>
</dbReference>
<dbReference type="Pfam" id="PF01212">
    <property type="entry name" value="Beta_elim_lyase"/>
    <property type="match status" value="1"/>
</dbReference>
<dbReference type="EMBL" id="OU895879">
    <property type="protein sequence ID" value="CAG9807715.1"/>
    <property type="molecule type" value="Genomic_DNA"/>
</dbReference>
<evidence type="ECO:0000256" key="2">
    <source>
        <dbReference type="ARBA" id="ARBA00006966"/>
    </source>
</evidence>
<proteinExistence type="inferred from homology"/>
<reference evidence="6" key="2">
    <citation type="submission" date="2022-10" db="EMBL/GenBank/DDBJ databases">
        <authorList>
            <consortium name="ENA_rothamsted_submissions"/>
            <consortium name="culmorum"/>
            <person name="King R."/>
        </authorList>
    </citation>
    <scope>NUCLEOTIDE SEQUENCE</scope>
</reference>
<dbReference type="GO" id="GO:0005829">
    <property type="term" value="C:cytosol"/>
    <property type="evidence" value="ECO:0007669"/>
    <property type="project" value="TreeGrafter"/>
</dbReference>
<dbReference type="CDD" id="cd06502">
    <property type="entry name" value="TA_like"/>
    <property type="match status" value="1"/>
</dbReference>
<keyword evidence="4" id="KW-0456">Lyase</keyword>
<keyword evidence="7" id="KW-1185">Reference proteome</keyword>
<dbReference type="InterPro" id="IPR001597">
    <property type="entry name" value="ArAA_b-elim_lyase/Thr_aldolase"/>
</dbReference>
<name>A0A9N9S1N7_9DIPT</name>
<dbReference type="GO" id="GO:0006545">
    <property type="term" value="P:glycine biosynthetic process"/>
    <property type="evidence" value="ECO:0007669"/>
    <property type="project" value="TreeGrafter"/>
</dbReference>
<reference evidence="6" key="1">
    <citation type="submission" date="2022-01" db="EMBL/GenBank/DDBJ databases">
        <authorList>
            <person name="King R."/>
        </authorList>
    </citation>
    <scope>NUCLEOTIDE SEQUENCE</scope>
</reference>
<organism evidence="6 7">
    <name type="scientific">Chironomus riparius</name>
    <dbReference type="NCBI Taxonomy" id="315576"/>
    <lineage>
        <taxon>Eukaryota</taxon>
        <taxon>Metazoa</taxon>
        <taxon>Ecdysozoa</taxon>
        <taxon>Arthropoda</taxon>
        <taxon>Hexapoda</taxon>
        <taxon>Insecta</taxon>
        <taxon>Pterygota</taxon>
        <taxon>Neoptera</taxon>
        <taxon>Endopterygota</taxon>
        <taxon>Diptera</taxon>
        <taxon>Nematocera</taxon>
        <taxon>Chironomoidea</taxon>
        <taxon>Chironomidae</taxon>
        <taxon>Chironominae</taxon>
        <taxon>Chironomus</taxon>
    </lineage>
</organism>
<evidence type="ECO:0000313" key="7">
    <source>
        <dbReference type="Proteomes" id="UP001153620"/>
    </source>
</evidence>
<sequence length="387" mass="42910">MAIYRRVFDDSVLKNYRVVDLRSDTLSTPTDEMRKAMFECEIGDDVYGEDPTVNKLEIKVAELLNKEAALFVPSGTMGNLLAILVHCNKRGSEVMVGSGSHVFCYEQGSASSLAGVFVHKLLNSEDGTFSIDELRNHIRGADIHEPITQLVVVENTHNMAGGKVLPLSWIEELSSVCKEKNLSLHMDGARVFSAAEYLNVPVSRVVRDVDSVSFCLSKNLCCPVGSLLVGTKNFVDQARRLRKALGGGMRQVGFLAAAGLCALETIVPKLKFDHEHARQLAEAIDATKSLVFKVDVTNLHTNILMVKVVENDKKITALDLSNRLAEVKENEIENGICDDDQKPITIKSSCKNLQILRVVFYHQITDELTKLAIKKFVHVIRDLENTE</sequence>
<dbReference type="GO" id="GO:0008732">
    <property type="term" value="F:L-allo-threonine aldolase activity"/>
    <property type="evidence" value="ECO:0007669"/>
    <property type="project" value="TreeGrafter"/>
</dbReference>
<dbReference type="AlphaFoldDB" id="A0A9N9S1N7"/>
<dbReference type="InterPro" id="IPR023603">
    <property type="entry name" value="Low_specificity_L-TA-like"/>
</dbReference>
<dbReference type="NCBIfam" id="NF041359">
    <property type="entry name" value="GntG_guanitoxin"/>
    <property type="match status" value="1"/>
</dbReference>
<dbReference type="PANTHER" id="PTHR48097:SF9">
    <property type="entry name" value="L-THREONINE ALDOLASE"/>
    <property type="match status" value="1"/>
</dbReference>
<dbReference type="SUPFAM" id="SSF53383">
    <property type="entry name" value="PLP-dependent transferases"/>
    <property type="match status" value="1"/>
</dbReference>
<evidence type="ECO:0000256" key="1">
    <source>
        <dbReference type="ARBA" id="ARBA00001933"/>
    </source>
</evidence>
<feature type="domain" description="Aromatic amino acid beta-eliminating lyase/threonine aldolase" evidence="5">
    <location>
        <begin position="20"/>
        <end position="304"/>
    </location>
</feature>
<comment type="similarity">
    <text evidence="2">Belongs to the threonine aldolase family.</text>
</comment>
<evidence type="ECO:0000256" key="3">
    <source>
        <dbReference type="ARBA" id="ARBA00022898"/>
    </source>
</evidence>
<comment type="cofactor">
    <cofactor evidence="1">
        <name>pyridoxal 5'-phosphate</name>
        <dbReference type="ChEBI" id="CHEBI:597326"/>
    </cofactor>
</comment>
<dbReference type="GO" id="GO:0006567">
    <property type="term" value="P:L-threonine catabolic process"/>
    <property type="evidence" value="ECO:0007669"/>
    <property type="project" value="TreeGrafter"/>
</dbReference>
<protein>
    <recommendedName>
        <fullName evidence="5">Aromatic amino acid beta-eliminating lyase/threonine aldolase domain-containing protein</fullName>
    </recommendedName>
</protein>
<dbReference type="PANTHER" id="PTHR48097">
    <property type="entry name" value="L-THREONINE ALDOLASE-RELATED"/>
    <property type="match status" value="1"/>
</dbReference>
<accession>A0A9N9S1N7</accession>
<dbReference type="FunFam" id="3.40.640.10:FF:000030">
    <property type="entry name" value="Low-specificity L-threonine aldolase"/>
    <property type="match status" value="1"/>
</dbReference>
<evidence type="ECO:0000313" key="6">
    <source>
        <dbReference type="EMBL" id="CAG9807715.1"/>
    </source>
</evidence>
<dbReference type="InterPro" id="IPR015422">
    <property type="entry name" value="PyrdxlP-dep_Trfase_small"/>
</dbReference>
<evidence type="ECO:0000259" key="5">
    <source>
        <dbReference type="Pfam" id="PF01212"/>
    </source>
</evidence>
<dbReference type="Proteomes" id="UP001153620">
    <property type="component" value="Chromosome 3"/>
</dbReference>
<gene>
    <name evidence="6" type="ORF">CHIRRI_LOCUS10561</name>
</gene>
<evidence type="ECO:0000256" key="4">
    <source>
        <dbReference type="ARBA" id="ARBA00023239"/>
    </source>
</evidence>
<dbReference type="OrthoDB" id="10261951at2759"/>
<dbReference type="Gene3D" id="3.40.640.10">
    <property type="entry name" value="Type I PLP-dependent aspartate aminotransferase-like (Major domain)"/>
    <property type="match status" value="1"/>
</dbReference>
<keyword evidence="3" id="KW-0663">Pyridoxal phosphate</keyword>
<dbReference type="InterPro" id="IPR015421">
    <property type="entry name" value="PyrdxlP-dep_Trfase_major"/>
</dbReference>
<dbReference type="Gene3D" id="3.90.1150.10">
    <property type="entry name" value="Aspartate Aminotransferase, domain 1"/>
    <property type="match status" value="1"/>
</dbReference>